<gene>
    <name evidence="2" type="ORF">PHAMO_260008</name>
</gene>
<reference evidence="2 3" key="1">
    <citation type="journal article" date="2012" name="J. Bacteriol.">
        <title>Draft Genome Sequence of the Purple Photosynthetic Bacterium Phaeospirillum molischianum DSM120, a Particularly Versatile Bacterium.</title>
        <authorList>
            <person name="Duquesne K."/>
            <person name="Prima V."/>
            <person name="Ji B."/>
            <person name="Rouy Z."/>
            <person name="Medigue C."/>
            <person name="Talla E."/>
            <person name="Sturgis J.N."/>
        </authorList>
    </citation>
    <scope>NUCLEOTIDE SEQUENCE [LARGE SCALE GENOMIC DNA]</scope>
    <source>
        <strain evidence="3">DSM120</strain>
    </source>
</reference>
<dbReference type="AlphaFoldDB" id="H8FS03"/>
<dbReference type="EMBL" id="CAHP01000019">
    <property type="protein sequence ID" value="CCG41141.1"/>
    <property type="molecule type" value="Genomic_DNA"/>
</dbReference>
<dbReference type="Proteomes" id="UP000004169">
    <property type="component" value="Unassembled WGS sequence"/>
</dbReference>
<organism evidence="2 3">
    <name type="scientific">Magnetospirillum molischianum DSM 120</name>
    <dbReference type="NCBI Taxonomy" id="1150626"/>
    <lineage>
        <taxon>Bacteria</taxon>
        <taxon>Pseudomonadati</taxon>
        <taxon>Pseudomonadota</taxon>
        <taxon>Alphaproteobacteria</taxon>
        <taxon>Rhodospirillales</taxon>
        <taxon>Rhodospirillaceae</taxon>
        <taxon>Magnetospirillum</taxon>
    </lineage>
</organism>
<protein>
    <submittedName>
        <fullName evidence="2">Uncharacterized protein</fullName>
    </submittedName>
</protein>
<evidence type="ECO:0000313" key="3">
    <source>
        <dbReference type="Proteomes" id="UP000004169"/>
    </source>
</evidence>
<feature type="region of interest" description="Disordered" evidence="1">
    <location>
        <begin position="1"/>
        <end position="30"/>
    </location>
</feature>
<evidence type="ECO:0000313" key="2">
    <source>
        <dbReference type="EMBL" id="CCG41141.1"/>
    </source>
</evidence>
<keyword evidence="3" id="KW-1185">Reference proteome</keyword>
<feature type="compositionally biased region" description="Low complexity" evidence="1">
    <location>
        <begin position="9"/>
        <end position="25"/>
    </location>
</feature>
<dbReference type="eggNOG" id="ENOG5032WHD">
    <property type="taxonomic scope" value="Bacteria"/>
</dbReference>
<dbReference type="STRING" id="1150626.PHAMO_260008"/>
<proteinExistence type="predicted"/>
<accession>H8FS03</accession>
<name>H8FS03_MAGML</name>
<comment type="caution">
    <text evidence="2">The sequence shown here is derived from an EMBL/GenBank/DDBJ whole genome shotgun (WGS) entry which is preliminary data.</text>
</comment>
<sequence>MNTKTNQDGTITSTSPIGPTTESTSCEAQPDASIPFTDLCGFGRKLIDALQLEPTDTLGRWMAYYLAERLLDAERASGPEKASLERELFEQILQLWKHRGNWPTHQRPFRETDDLADKLRTFIDRSRPWYFAQNARASNHSPEDWIDKAQALDVAARDLIAWCMNYAVAETSGDDAAWADDHVAQQLEIIIAL</sequence>
<evidence type="ECO:0000256" key="1">
    <source>
        <dbReference type="SAM" id="MobiDB-lite"/>
    </source>
</evidence>